<comment type="caution">
    <text evidence="2">The sequence shown here is derived from an EMBL/GenBank/DDBJ whole genome shotgun (WGS) entry which is preliminary data.</text>
</comment>
<feature type="region of interest" description="Disordered" evidence="1">
    <location>
        <begin position="43"/>
        <end position="133"/>
    </location>
</feature>
<feature type="compositionally biased region" description="Polar residues" evidence="1">
    <location>
        <begin position="93"/>
        <end position="102"/>
    </location>
</feature>
<reference evidence="2 3" key="1">
    <citation type="submission" date="2016-07" db="EMBL/GenBank/DDBJ databases">
        <title>Pervasive Adenine N6-methylation of Active Genes in Fungi.</title>
        <authorList>
            <consortium name="DOE Joint Genome Institute"/>
            <person name="Mondo S.J."/>
            <person name="Dannebaum R.O."/>
            <person name="Kuo R.C."/>
            <person name="Labutti K."/>
            <person name="Haridas S."/>
            <person name="Kuo A."/>
            <person name="Salamov A."/>
            <person name="Ahrendt S.R."/>
            <person name="Lipzen A."/>
            <person name="Sullivan W."/>
            <person name="Andreopoulos W.B."/>
            <person name="Clum A."/>
            <person name="Lindquist E."/>
            <person name="Daum C."/>
            <person name="Ramamoorthy G.K."/>
            <person name="Gryganskyi A."/>
            <person name="Culley D."/>
            <person name="Magnuson J.K."/>
            <person name="James T.Y."/>
            <person name="O'Malley M.A."/>
            <person name="Stajich J.E."/>
            <person name="Spatafora J.W."/>
            <person name="Visel A."/>
            <person name="Grigoriev I.V."/>
        </authorList>
    </citation>
    <scope>NUCLEOTIDE SEQUENCE [LARGE SCALE GENOMIC DNA]</scope>
    <source>
        <strain evidence="2 3">NRRL 3116</strain>
    </source>
</reference>
<gene>
    <name evidence="2" type="ORF">BCR41DRAFT_110085</name>
</gene>
<name>A0A1Y2GHQ8_9FUNG</name>
<evidence type="ECO:0000313" key="3">
    <source>
        <dbReference type="Proteomes" id="UP000193648"/>
    </source>
</evidence>
<protein>
    <submittedName>
        <fullName evidence="2">Uncharacterized protein</fullName>
    </submittedName>
</protein>
<dbReference type="GeneID" id="33561224"/>
<feature type="region of interest" description="Disordered" evidence="1">
    <location>
        <begin position="161"/>
        <end position="211"/>
    </location>
</feature>
<feature type="compositionally biased region" description="Polar residues" evidence="1">
    <location>
        <begin position="116"/>
        <end position="133"/>
    </location>
</feature>
<feature type="compositionally biased region" description="Low complexity" evidence="1">
    <location>
        <begin position="46"/>
        <end position="63"/>
    </location>
</feature>
<evidence type="ECO:0000256" key="1">
    <source>
        <dbReference type="SAM" id="MobiDB-lite"/>
    </source>
</evidence>
<accession>A0A1Y2GHQ8</accession>
<sequence>MSPSTSPQADIISLPTLSSVPVSASESTRVTASSFVTHTHIATITSRSASPSSNPSSSPVKISPRSKSPLTGQNDREPCGHSDQAINSEDEQLNQILSLPQQEQHRQRTHGRSRESSPLQARTASPSEESTGATIAAAAAAAAASYTSQELAIAYSMITSTRQKQKREQTHKTQQLTQTQDMRPRLRQTSITRPWSTAPSSPGTSTKPPLS</sequence>
<dbReference type="InParanoid" id="A0A1Y2GHQ8"/>
<dbReference type="RefSeq" id="XP_021879576.1">
    <property type="nucleotide sequence ID" value="XM_022019379.1"/>
</dbReference>
<proteinExistence type="predicted"/>
<keyword evidence="3" id="KW-1185">Reference proteome</keyword>
<evidence type="ECO:0000313" key="2">
    <source>
        <dbReference type="EMBL" id="ORZ11261.1"/>
    </source>
</evidence>
<dbReference type="AlphaFoldDB" id="A0A1Y2GHQ8"/>
<dbReference type="EMBL" id="MCFF01000028">
    <property type="protein sequence ID" value="ORZ11261.1"/>
    <property type="molecule type" value="Genomic_DNA"/>
</dbReference>
<feature type="compositionally biased region" description="Polar residues" evidence="1">
    <location>
        <begin position="187"/>
        <end position="211"/>
    </location>
</feature>
<dbReference type="Proteomes" id="UP000193648">
    <property type="component" value="Unassembled WGS sequence"/>
</dbReference>
<organism evidence="2 3">
    <name type="scientific">Lobosporangium transversale</name>
    <dbReference type="NCBI Taxonomy" id="64571"/>
    <lineage>
        <taxon>Eukaryota</taxon>
        <taxon>Fungi</taxon>
        <taxon>Fungi incertae sedis</taxon>
        <taxon>Mucoromycota</taxon>
        <taxon>Mortierellomycotina</taxon>
        <taxon>Mortierellomycetes</taxon>
        <taxon>Mortierellales</taxon>
        <taxon>Mortierellaceae</taxon>
        <taxon>Lobosporangium</taxon>
    </lineage>
</organism>